<gene>
    <name evidence="2" type="ORF">GLAREA_10479</name>
</gene>
<feature type="signal peptide" evidence="1">
    <location>
        <begin position="1"/>
        <end position="17"/>
    </location>
</feature>
<accession>S3DCK6</accession>
<dbReference type="GeneID" id="19469525"/>
<evidence type="ECO:0000256" key="1">
    <source>
        <dbReference type="SAM" id="SignalP"/>
    </source>
</evidence>
<organism evidence="2 3">
    <name type="scientific">Glarea lozoyensis (strain ATCC 20868 / MF5171)</name>
    <dbReference type="NCBI Taxonomy" id="1116229"/>
    <lineage>
        <taxon>Eukaryota</taxon>
        <taxon>Fungi</taxon>
        <taxon>Dikarya</taxon>
        <taxon>Ascomycota</taxon>
        <taxon>Pezizomycotina</taxon>
        <taxon>Leotiomycetes</taxon>
        <taxon>Helotiales</taxon>
        <taxon>Helotiaceae</taxon>
        <taxon>Glarea</taxon>
    </lineage>
</organism>
<sequence>MYLFFLVALAFSSLVWCFPQGSELSEDICYYLGPHKIDPGCESLYGCEDDTEVILCNDSNKQVFPDRKSIGKKMQAVLNQCTKDPSQSSLPYVDLVEQQQSPTACGENFEKDIPEQWNVIIRKFQSDILGYGADSVGDGVEN</sequence>
<dbReference type="AlphaFoldDB" id="S3DCK6"/>
<evidence type="ECO:0000313" key="3">
    <source>
        <dbReference type="Proteomes" id="UP000016922"/>
    </source>
</evidence>
<keyword evidence="1" id="KW-0732">Signal</keyword>
<dbReference type="Proteomes" id="UP000016922">
    <property type="component" value="Unassembled WGS sequence"/>
</dbReference>
<keyword evidence="3" id="KW-1185">Reference proteome</keyword>
<proteinExistence type="predicted"/>
<dbReference type="EMBL" id="KE145355">
    <property type="protein sequence ID" value="EPE34784.1"/>
    <property type="molecule type" value="Genomic_DNA"/>
</dbReference>
<reference evidence="2 3" key="1">
    <citation type="journal article" date="2013" name="BMC Genomics">
        <title>Genomics-driven discovery of the pneumocandin biosynthetic gene cluster in the fungus Glarea lozoyensis.</title>
        <authorList>
            <person name="Chen L."/>
            <person name="Yue Q."/>
            <person name="Zhang X."/>
            <person name="Xiang M."/>
            <person name="Wang C."/>
            <person name="Li S."/>
            <person name="Che Y."/>
            <person name="Ortiz-Lopez F.J."/>
            <person name="Bills G.F."/>
            <person name="Liu X."/>
            <person name="An Z."/>
        </authorList>
    </citation>
    <scope>NUCLEOTIDE SEQUENCE [LARGE SCALE GENOMIC DNA]</scope>
    <source>
        <strain evidence="3">ATCC 20868 / MF5171</strain>
    </source>
</reference>
<evidence type="ECO:0000313" key="2">
    <source>
        <dbReference type="EMBL" id="EPE34784.1"/>
    </source>
</evidence>
<name>S3DCK6_GLAL2</name>
<dbReference type="KEGG" id="glz:GLAREA_10479"/>
<protein>
    <submittedName>
        <fullName evidence="2">Uncharacterized protein</fullName>
    </submittedName>
</protein>
<feature type="chain" id="PRO_5004519517" evidence="1">
    <location>
        <begin position="18"/>
        <end position="142"/>
    </location>
</feature>
<dbReference type="RefSeq" id="XP_008077771.1">
    <property type="nucleotide sequence ID" value="XM_008079580.1"/>
</dbReference>
<dbReference type="HOGENOM" id="CLU_1815974_0_0_1"/>